<dbReference type="PANTHER" id="PTHR47053">
    <property type="entry name" value="MUREIN DD-ENDOPEPTIDASE MEPH-RELATED"/>
    <property type="match status" value="1"/>
</dbReference>
<dbReference type="Pfam" id="PF23795">
    <property type="entry name" value="SH3_YKFC_2nd"/>
    <property type="match status" value="1"/>
</dbReference>
<keyword evidence="4" id="KW-0788">Thiol protease</keyword>
<sequence length="312" mass="34903">MPQTKSTAWVCSVPVATVWTAPEKVRSVDAENIAENPNINKWLQEMSREENSDLTNSNRIQTQLLYGEPVMIDRVVEGWAKIAALWQPCQKDERGYPGWVPMSQLKKVEALTELGYARVTANKAQLWTAEFKPLKTVSFNTLLPVKELGEFVRLQTPDGDAMIEADTVEIVAAYDRVPLGSGLDIARLGSEFLDLPYLWAGMSSYGFDCSGFTYNLMKANGVIISRDAVDQALEGFEIDQHTQDSWHIGDLLFFAYEEGKGRLHHVGVYYGNGLMLHSPTPGKAVEIIELAGTKHEAELCAVRRFTETENRD</sequence>
<dbReference type="Proteomes" id="UP001241988">
    <property type="component" value="Unassembled WGS sequence"/>
</dbReference>
<accession>A0ABU0GSK0</accession>
<evidence type="ECO:0000256" key="2">
    <source>
        <dbReference type="ARBA" id="ARBA00022670"/>
    </source>
</evidence>
<evidence type="ECO:0000259" key="5">
    <source>
        <dbReference type="PROSITE" id="PS51935"/>
    </source>
</evidence>
<evidence type="ECO:0000313" key="7">
    <source>
        <dbReference type="Proteomes" id="UP001241988"/>
    </source>
</evidence>
<comment type="similarity">
    <text evidence="1">Belongs to the peptidase C40 family.</text>
</comment>
<dbReference type="InterPro" id="IPR000064">
    <property type="entry name" value="NLP_P60_dom"/>
</dbReference>
<dbReference type="Gene3D" id="3.90.1720.10">
    <property type="entry name" value="endopeptidase domain like (from Nostoc punctiforme)"/>
    <property type="match status" value="1"/>
</dbReference>
<evidence type="ECO:0000256" key="4">
    <source>
        <dbReference type="ARBA" id="ARBA00022807"/>
    </source>
</evidence>
<evidence type="ECO:0000256" key="3">
    <source>
        <dbReference type="ARBA" id="ARBA00022801"/>
    </source>
</evidence>
<dbReference type="InterPro" id="IPR038765">
    <property type="entry name" value="Papain-like_cys_pep_sf"/>
</dbReference>
<organism evidence="6 7">
    <name type="scientific">Planomicrobium stackebrandtii</name>
    <dbReference type="NCBI Taxonomy" id="253160"/>
    <lineage>
        <taxon>Bacteria</taxon>
        <taxon>Bacillati</taxon>
        <taxon>Bacillota</taxon>
        <taxon>Bacilli</taxon>
        <taxon>Bacillales</taxon>
        <taxon>Caryophanaceae</taxon>
        <taxon>Planomicrobium</taxon>
    </lineage>
</organism>
<dbReference type="GO" id="GO:0016787">
    <property type="term" value="F:hydrolase activity"/>
    <property type="evidence" value="ECO:0007669"/>
    <property type="project" value="UniProtKB-KW"/>
</dbReference>
<dbReference type="PROSITE" id="PS51935">
    <property type="entry name" value="NLPC_P60"/>
    <property type="match status" value="1"/>
</dbReference>
<dbReference type="Gene3D" id="2.30.30.40">
    <property type="entry name" value="SH3 Domains"/>
    <property type="match status" value="2"/>
</dbReference>
<keyword evidence="7" id="KW-1185">Reference proteome</keyword>
<dbReference type="Pfam" id="PF00877">
    <property type="entry name" value="NLPC_P60"/>
    <property type="match status" value="1"/>
</dbReference>
<proteinExistence type="inferred from homology"/>
<protein>
    <submittedName>
        <fullName evidence="6">Cell wall-associated NlpC family hydrolase</fullName>
    </submittedName>
</protein>
<comment type="caution">
    <text evidence="6">The sequence shown here is derived from an EMBL/GenBank/DDBJ whole genome shotgun (WGS) entry which is preliminary data.</text>
</comment>
<evidence type="ECO:0000256" key="1">
    <source>
        <dbReference type="ARBA" id="ARBA00007074"/>
    </source>
</evidence>
<evidence type="ECO:0000313" key="6">
    <source>
        <dbReference type="EMBL" id="MDQ0428340.1"/>
    </source>
</evidence>
<feature type="domain" description="NlpC/P60" evidence="5">
    <location>
        <begin position="179"/>
        <end position="306"/>
    </location>
</feature>
<dbReference type="InterPro" id="IPR051202">
    <property type="entry name" value="Peptidase_C40"/>
</dbReference>
<dbReference type="EMBL" id="JAUSWB010000002">
    <property type="protein sequence ID" value="MDQ0428340.1"/>
    <property type="molecule type" value="Genomic_DNA"/>
</dbReference>
<gene>
    <name evidence="6" type="ORF">QOZ98_001166</name>
</gene>
<keyword evidence="3 6" id="KW-0378">Hydrolase</keyword>
<dbReference type="PANTHER" id="PTHR47053:SF3">
    <property type="entry name" value="GAMMA-D-GLUTAMYL-L-LYSINE DIPEPTIDYL-PEPTIDASE"/>
    <property type="match status" value="1"/>
</dbReference>
<dbReference type="InterPro" id="IPR057812">
    <property type="entry name" value="SH3_YKFC_2nd"/>
</dbReference>
<dbReference type="SUPFAM" id="SSF54001">
    <property type="entry name" value="Cysteine proteinases"/>
    <property type="match status" value="1"/>
</dbReference>
<keyword evidence="2" id="KW-0645">Protease</keyword>
<name>A0ABU0GSK0_9BACL</name>
<reference evidence="6 7" key="1">
    <citation type="submission" date="2023-07" db="EMBL/GenBank/DDBJ databases">
        <title>Genomic Encyclopedia of Type Strains, Phase IV (KMG-IV): sequencing the most valuable type-strain genomes for metagenomic binning, comparative biology and taxonomic classification.</title>
        <authorList>
            <person name="Goeker M."/>
        </authorList>
    </citation>
    <scope>NUCLEOTIDE SEQUENCE [LARGE SCALE GENOMIC DNA]</scope>
    <source>
        <strain evidence="6 7">DSM 16419</strain>
    </source>
</reference>